<organism evidence="1 2">
    <name type="scientific">Anabaena lutea FACHB-196</name>
    <dbReference type="NCBI Taxonomy" id="2692881"/>
    <lineage>
        <taxon>Bacteria</taxon>
        <taxon>Bacillati</taxon>
        <taxon>Cyanobacteriota</taxon>
        <taxon>Cyanophyceae</taxon>
        <taxon>Nostocales</taxon>
        <taxon>Nostocaceae</taxon>
        <taxon>Anabaena</taxon>
    </lineage>
</organism>
<proteinExistence type="predicted"/>
<name>A0ABR8FJD4_9NOST</name>
<evidence type="ECO:0000313" key="1">
    <source>
        <dbReference type="EMBL" id="MBD2569879.1"/>
    </source>
</evidence>
<dbReference type="EMBL" id="JACJST010000019">
    <property type="protein sequence ID" value="MBD2569879.1"/>
    <property type="molecule type" value="Genomic_DNA"/>
</dbReference>
<comment type="caution">
    <text evidence="1">The sequence shown here is derived from an EMBL/GenBank/DDBJ whole genome shotgun (WGS) entry which is preliminary data.</text>
</comment>
<evidence type="ECO:0000313" key="2">
    <source>
        <dbReference type="Proteomes" id="UP000640531"/>
    </source>
</evidence>
<reference evidence="1 2" key="1">
    <citation type="journal article" date="2020" name="ISME J.">
        <title>Comparative genomics reveals insights into cyanobacterial evolution and habitat adaptation.</title>
        <authorList>
            <person name="Chen M.Y."/>
            <person name="Teng W.K."/>
            <person name="Zhao L."/>
            <person name="Hu C.X."/>
            <person name="Zhou Y.K."/>
            <person name="Han B.P."/>
            <person name="Song L.R."/>
            <person name="Shu W.S."/>
        </authorList>
    </citation>
    <scope>NUCLEOTIDE SEQUENCE [LARGE SCALE GENOMIC DNA]</scope>
    <source>
        <strain evidence="1 2">FACHB-196</strain>
    </source>
</reference>
<dbReference type="Proteomes" id="UP000640531">
    <property type="component" value="Unassembled WGS sequence"/>
</dbReference>
<sequence>MWGLTKGVDVDFEKIDANLQQWQQGDYVIGDEHSFSHRFDPEFPLTDFSKKVSKKPRVNIVESAVKGFVVVTQTCDIVRSCSERPFVEVMPLVEVPQEQLNEIQRCRRPRYAFIPGAGEYCLVADLDRVMTLEKSVITRWDRKRGCLSDQDIRELGKALARKRMRFAFPDDFINLVAQLTDQFKKKHNKNSTEGAALRALCEIRVQALPSWDAPDVEIMFWFIRDEEQLDFQGTGWNEQMTKWLNLVPKSDRFKSVNGQVITFEDITAKEYIQSDPLDLDHLSS</sequence>
<gene>
    <name evidence="1" type="ORF">H6G59_18660</name>
</gene>
<accession>A0ABR8FJD4</accession>
<protein>
    <submittedName>
        <fullName evidence="1">Uncharacterized protein</fullName>
    </submittedName>
</protein>
<keyword evidence="2" id="KW-1185">Reference proteome</keyword>